<sequence>MQSRPLSGDVLKKTFRAGHSQKQHTTSSITGPSSHEHQQQLKLSVIEAVANMNRTYTTSEIDAIVGLLMLSRCAPNPSRFLSSSSPAQTSGLGTRVASGFVAKQGTSTTTRKRPRARQKLNDGERDVVHPTSQVPESSSSPFTTSSSHQSLATSQFNAAQHYHAESDDVSSIPSNISLPGISQILQAGTPSSDELSPILPRIAIKRTECLPNVSKSHHPTSTAHPTHTANSLSSTNISTPETQNKTSTTLHPQSTTSQQAPAPLSNPTTLVPKALASPQHQPQPELHQTQASQSEEQDQAPSLASQPNPRPIKSRQQPSEPPYHQPQRRLLAKQLPKPTAPNPNPASSTTTTSTTATPQPAKTKPPAKKRTKKYGTAYEVSRARQIQATGVPRLPGPCLSCARRQRQLDEVAAFAASNTGAGSAAGVGAAVKGASNATVGAASGGAKDAAFEGAAGENMTEPEPGPTGTKKKKGSIGRFARPQRGDEFLPCMVLSNGIRDGSEGDARKGKQHGPTPCARCKSIKMKCEG</sequence>
<gene>
    <name evidence="2" type="ORF">B0T20DRAFT_501599</name>
</gene>
<reference evidence="2" key="1">
    <citation type="journal article" date="2023" name="Mol. Phylogenet. Evol.">
        <title>Genome-scale phylogeny and comparative genomics of the fungal order Sordariales.</title>
        <authorList>
            <person name="Hensen N."/>
            <person name="Bonometti L."/>
            <person name="Westerberg I."/>
            <person name="Brannstrom I.O."/>
            <person name="Guillou S."/>
            <person name="Cros-Aarteil S."/>
            <person name="Calhoun S."/>
            <person name="Haridas S."/>
            <person name="Kuo A."/>
            <person name="Mondo S."/>
            <person name="Pangilinan J."/>
            <person name="Riley R."/>
            <person name="LaButti K."/>
            <person name="Andreopoulos B."/>
            <person name="Lipzen A."/>
            <person name="Chen C."/>
            <person name="Yan M."/>
            <person name="Daum C."/>
            <person name="Ng V."/>
            <person name="Clum A."/>
            <person name="Steindorff A."/>
            <person name="Ohm R.A."/>
            <person name="Martin F."/>
            <person name="Silar P."/>
            <person name="Natvig D.O."/>
            <person name="Lalanne C."/>
            <person name="Gautier V."/>
            <person name="Ament-Velasquez S.L."/>
            <person name="Kruys A."/>
            <person name="Hutchinson M.I."/>
            <person name="Powell A.J."/>
            <person name="Barry K."/>
            <person name="Miller A.N."/>
            <person name="Grigoriev I.V."/>
            <person name="Debuchy R."/>
            <person name="Gladieux P."/>
            <person name="Hiltunen Thoren M."/>
            <person name="Johannesson H."/>
        </authorList>
    </citation>
    <scope>NUCLEOTIDE SEQUENCE</scope>
    <source>
        <strain evidence="2">FGSC 1904</strain>
    </source>
</reference>
<dbReference type="AlphaFoldDB" id="A0AAE0PAP0"/>
<comment type="caution">
    <text evidence="2">The sequence shown here is derived from an EMBL/GenBank/DDBJ whole genome shotgun (WGS) entry which is preliminary data.</text>
</comment>
<feature type="compositionally biased region" description="Basic and acidic residues" evidence="1">
    <location>
        <begin position="119"/>
        <end position="128"/>
    </location>
</feature>
<feature type="region of interest" description="Disordered" evidence="1">
    <location>
        <begin position="455"/>
        <end position="481"/>
    </location>
</feature>
<feature type="compositionally biased region" description="Low complexity" evidence="1">
    <location>
        <begin position="345"/>
        <end position="364"/>
    </location>
</feature>
<protein>
    <submittedName>
        <fullName evidence="2">Uncharacterized protein</fullName>
    </submittedName>
</protein>
<feature type="compositionally biased region" description="Polar residues" evidence="1">
    <location>
        <begin position="230"/>
        <end position="269"/>
    </location>
</feature>
<feature type="compositionally biased region" description="Low complexity" evidence="1">
    <location>
        <begin position="137"/>
        <end position="150"/>
    </location>
</feature>
<evidence type="ECO:0000256" key="1">
    <source>
        <dbReference type="SAM" id="MobiDB-lite"/>
    </source>
</evidence>
<proteinExistence type="predicted"/>
<evidence type="ECO:0000313" key="3">
    <source>
        <dbReference type="Proteomes" id="UP001281003"/>
    </source>
</evidence>
<feature type="region of interest" description="Disordered" evidence="1">
    <location>
        <begin position="15"/>
        <end position="38"/>
    </location>
</feature>
<feature type="compositionally biased region" description="Polar residues" evidence="1">
    <location>
        <begin position="278"/>
        <end position="307"/>
    </location>
</feature>
<keyword evidence="3" id="KW-1185">Reference proteome</keyword>
<accession>A0AAE0PAP0</accession>
<evidence type="ECO:0000313" key="2">
    <source>
        <dbReference type="EMBL" id="KAK3396287.1"/>
    </source>
</evidence>
<feature type="region of interest" description="Disordered" evidence="1">
    <location>
        <begin position="212"/>
        <end position="375"/>
    </location>
</feature>
<feature type="region of interest" description="Disordered" evidence="1">
    <location>
        <begin position="78"/>
        <end position="152"/>
    </location>
</feature>
<feature type="compositionally biased region" description="Polar residues" evidence="1">
    <location>
        <begin position="79"/>
        <end position="92"/>
    </location>
</feature>
<feature type="compositionally biased region" description="Low complexity" evidence="1">
    <location>
        <begin position="219"/>
        <end position="229"/>
    </location>
</feature>
<organism evidence="2 3">
    <name type="scientific">Sordaria brevicollis</name>
    <dbReference type="NCBI Taxonomy" id="83679"/>
    <lineage>
        <taxon>Eukaryota</taxon>
        <taxon>Fungi</taxon>
        <taxon>Dikarya</taxon>
        <taxon>Ascomycota</taxon>
        <taxon>Pezizomycotina</taxon>
        <taxon>Sordariomycetes</taxon>
        <taxon>Sordariomycetidae</taxon>
        <taxon>Sordariales</taxon>
        <taxon>Sordariaceae</taxon>
        <taxon>Sordaria</taxon>
    </lineage>
</organism>
<dbReference type="EMBL" id="JAUTDP010000009">
    <property type="protein sequence ID" value="KAK3396287.1"/>
    <property type="molecule type" value="Genomic_DNA"/>
</dbReference>
<dbReference type="Proteomes" id="UP001281003">
    <property type="component" value="Unassembled WGS sequence"/>
</dbReference>
<name>A0AAE0PAP0_SORBR</name>
<reference evidence="2" key="2">
    <citation type="submission" date="2023-07" db="EMBL/GenBank/DDBJ databases">
        <authorList>
            <consortium name="Lawrence Berkeley National Laboratory"/>
            <person name="Haridas S."/>
            <person name="Hensen N."/>
            <person name="Bonometti L."/>
            <person name="Westerberg I."/>
            <person name="Brannstrom I.O."/>
            <person name="Guillou S."/>
            <person name="Cros-Aarteil S."/>
            <person name="Calhoun S."/>
            <person name="Kuo A."/>
            <person name="Mondo S."/>
            <person name="Pangilinan J."/>
            <person name="Riley R."/>
            <person name="LaButti K."/>
            <person name="Andreopoulos B."/>
            <person name="Lipzen A."/>
            <person name="Chen C."/>
            <person name="Yanf M."/>
            <person name="Daum C."/>
            <person name="Ng V."/>
            <person name="Clum A."/>
            <person name="Steindorff A."/>
            <person name="Ohm R."/>
            <person name="Martin F."/>
            <person name="Silar P."/>
            <person name="Natvig D."/>
            <person name="Lalanne C."/>
            <person name="Gautier V."/>
            <person name="Ament-velasquez S.L."/>
            <person name="Kruys A."/>
            <person name="Hutchinson M.I."/>
            <person name="Powell A.J."/>
            <person name="Barry K."/>
            <person name="Miller A.N."/>
            <person name="Grigoriev I.V."/>
            <person name="Debuchy R."/>
            <person name="Gladieux P."/>
            <person name="Thoren M.H."/>
            <person name="Johannesson H."/>
        </authorList>
    </citation>
    <scope>NUCLEOTIDE SEQUENCE</scope>
    <source>
        <strain evidence="2">FGSC 1904</strain>
    </source>
</reference>
<feature type="compositionally biased region" description="Polar residues" evidence="1">
    <location>
        <begin position="23"/>
        <end position="33"/>
    </location>
</feature>